<dbReference type="HOGENOM" id="CLU_046006_8_4_6"/>
<dbReference type="KEGG" id="pseo:OM33_19710"/>
<dbReference type="EMBL" id="CP009889">
    <property type="protein sequence ID" value="AIY67277.1"/>
    <property type="molecule type" value="Genomic_DNA"/>
</dbReference>
<evidence type="ECO:0000256" key="2">
    <source>
        <dbReference type="ARBA" id="ARBA00030892"/>
    </source>
</evidence>
<dbReference type="RefSeq" id="WP_040136141.1">
    <property type="nucleotide sequence ID" value="NZ_CP009889.1"/>
</dbReference>
<reference evidence="6 7" key="1">
    <citation type="submission" date="2014-11" db="EMBL/GenBank/DDBJ databases">
        <title>Complete Genome Sequence of Pseudoalteromonas sp. Strain OCN003 Isolated from Kaneohe Bay, Oahu, Hawaii.</title>
        <authorList>
            <person name="Beurmann S."/>
            <person name="Videau P."/>
            <person name="Ushijima B."/>
            <person name="Smith A.M."/>
            <person name="Aeby G.S."/>
            <person name="Callahan S.M."/>
            <person name="Belcaid M."/>
        </authorList>
    </citation>
    <scope>NUCLEOTIDE SEQUENCE [LARGE SCALE GENOMIC DNA]</scope>
    <source>
        <strain evidence="6 7">OCN003</strain>
    </source>
</reference>
<protein>
    <recommendedName>
        <fullName evidence="2">Aldoketomutase</fullName>
    </recommendedName>
    <alternativeName>
        <fullName evidence="1">Ketone-aldehyde mutase</fullName>
    </alternativeName>
    <alternativeName>
        <fullName evidence="3">Methylglyoxalase</fullName>
    </alternativeName>
    <alternativeName>
        <fullName evidence="4">S-D-lactoylglutathione methylglyoxal lyase</fullName>
    </alternativeName>
</protein>
<dbReference type="AlphaFoldDB" id="A0A0A7EMT7"/>
<evidence type="ECO:0000256" key="3">
    <source>
        <dbReference type="ARBA" id="ARBA00032460"/>
    </source>
</evidence>
<organism evidence="6 7">
    <name type="scientific">Pseudoalteromonas piratica</name>
    <dbReference type="NCBI Taxonomy" id="1348114"/>
    <lineage>
        <taxon>Bacteria</taxon>
        <taxon>Pseudomonadati</taxon>
        <taxon>Pseudomonadota</taxon>
        <taxon>Gammaproteobacteria</taxon>
        <taxon>Alteromonadales</taxon>
        <taxon>Pseudoalteromonadaceae</taxon>
        <taxon>Pseudoalteromonas</taxon>
    </lineage>
</organism>
<dbReference type="PANTHER" id="PTHR46036">
    <property type="entry name" value="LACTOYLGLUTATHIONE LYASE"/>
    <property type="match status" value="1"/>
</dbReference>
<dbReference type="eggNOG" id="COG0346">
    <property type="taxonomic scope" value="Bacteria"/>
</dbReference>
<dbReference type="GO" id="GO:0004462">
    <property type="term" value="F:lactoylglutathione lyase activity"/>
    <property type="evidence" value="ECO:0007669"/>
    <property type="project" value="TreeGrafter"/>
</dbReference>
<accession>A0A0A7EMT7</accession>
<dbReference type="InterPro" id="IPR004360">
    <property type="entry name" value="Glyas_Fos-R_dOase_dom"/>
</dbReference>
<proteinExistence type="predicted"/>
<dbReference type="STRING" id="1348114.OM33_19710"/>
<feature type="domain" description="VOC" evidence="5">
    <location>
        <begin position="3"/>
        <end position="126"/>
    </location>
</feature>
<dbReference type="GO" id="GO:0019243">
    <property type="term" value="P:methylglyoxal catabolic process to D-lactate via S-lactoyl-glutathione"/>
    <property type="evidence" value="ECO:0007669"/>
    <property type="project" value="TreeGrafter"/>
</dbReference>
<evidence type="ECO:0000256" key="1">
    <source>
        <dbReference type="ARBA" id="ARBA00030291"/>
    </source>
</evidence>
<sequence>MAKMIHSMIRVVNESKSLQFYQTILNLTEKRRITFDSFCLIYLGNDESDFELELTVNFDTKCAYEHGNGYGHLAVSAENIERIHQKACNLGYQPKDIKSFYNGDELVAKFFFINDPDGYAIEVIERSDTFS</sequence>
<dbReference type="PROSITE" id="PS51819">
    <property type="entry name" value="VOC"/>
    <property type="match status" value="1"/>
</dbReference>
<dbReference type="SUPFAM" id="SSF54593">
    <property type="entry name" value="Glyoxalase/Bleomycin resistance protein/Dihydroxybiphenyl dioxygenase"/>
    <property type="match status" value="1"/>
</dbReference>
<keyword evidence="7" id="KW-1185">Reference proteome</keyword>
<dbReference type="Gene3D" id="3.10.180.10">
    <property type="entry name" value="2,3-Dihydroxybiphenyl 1,2-Dioxygenase, domain 1"/>
    <property type="match status" value="1"/>
</dbReference>
<keyword evidence="6" id="KW-0456">Lyase</keyword>
<dbReference type="GO" id="GO:0005737">
    <property type="term" value="C:cytoplasm"/>
    <property type="evidence" value="ECO:0007669"/>
    <property type="project" value="TreeGrafter"/>
</dbReference>
<evidence type="ECO:0000259" key="5">
    <source>
        <dbReference type="PROSITE" id="PS51819"/>
    </source>
</evidence>
<dbReference type="InterPro" id="IPR037523">
    <property type="entry name" value="VOC_core"/>
</dbReference>
<dbReference type="Proteomes" id="UP000030341">
    <property type="component" value="Chromosome 2"/>
</dbReference>
<dbReference type="PANTHER" id="PTHR46036:SF5">
    <property type="entry name" value="LACTOYLGLUTATHIONE LYASE"/>
    <property type="match status" value="1"/>
</dbReference>
<gene>
    <name evidence="6" type="ORF">OM33_19710</name>
</gene>
<evidence type="ECO:0000313" key="7">
    <source>
        <dbReference type="Proteomes" id="UP000030341"/>
    </source>
</evidence>
<name>A0A0A7EMT7_9GAMM</name>
<dbReference type="InterPro" id="IPR029068">
    <property type="entry name" value="Glyas_Bleomycin-R_OHBP_Dase"/>
</dbReference>
<dbReference type="Pfam" id="PF00903">
    <property type="entry name" value="Glyoxalase"/>
    <property type="match status" value="1"/>
</dbReference>
<dbReference type="OrthoDB" id="9789841at2"/>
<evidence type="ECO:0000313" key="6">
    <source>
        <dbReference type="EMBL" id="AIY67277.1"/>
    </source>
</evidence>
<evidence type="ECO:0000256" key="4">
    <source>
        <dbReference type="ARBA" id="ARBA00033298"/>
    </source>
</evidence>